<dbReference type="InterPro" id="IPR011606">
    <property type="entry name" value="Brnchd-chn_aa_trnsp_permease"/>
</dbReference>
<evidence type="ECO:0000256" key="4">
    <source>
        <dbReference type="ARBA" id="ARBA00022475"/>
    </source>
</evidence>
<feature type="transmembrane region" description="Helical" evidence="8">
    <location>
        <begin position="46"/>
        <end position="63"/>
    </location>
</feature>
<comment type="subcellular location">
    <subcellularLocation>
        <location evidence="1">Cell membrane</location>
        <topology evidence="1">Multi-pass membrane protein</topology>
    </subcellularLocation>
</comment>
<comment type="caution">
    <text evidence="9">The sequence shown here is derived from an EMBL/GenBank/DDBJ whole genome shotgun (WGS) entry which is preliminary data.</text>
</comment>
<dbReference type="Pfam" id="PF03591">
    <property type="entry name" value="AzlC"/>
    <property type="match status" value="1"/>
</dbReference>
<evidence type="ECO:0000256" key="8">
    <source>
        <dbReference type="SAM" id="Phobius"/>
    </source>
</evidence>
<keyword evidence="3" id="KW-0813">Transport</keyword>
<reference evidence="9 10" key="1">
    <citation type="submission" date="2016-03" db="EMBL/GenBank/DDBJ databases">
        <title>Genome sequence of Nesiotobacter sp. nov., a moderately halophilic alphaproteobacterium isolated from the Yellow Sea, China.</title>
        <authorList>
            <person name="Zhang G."/>
            <person name="Zhang R."/>
        </authorList>
    </citation>
    <scope>NUCLEOTIDE SEQUENCE [LARGE SCALE GENOMIC DNA]</scope>
    <source>
        <strain evidence="9 10">WB1-6</strain>
    </source>
</reference>
<comment type="similarity">
    <text evidence="2">Belongs to the AzlC family.</text>
</comment>
<evidence type="ECO:0000256" key="1">
    <source>
        <dbReference type="ARBA" id="ARBA00004651"/>
    </source>
</evidence>
<evidence type="ECO:0000313" key="9">
    <source>
        <dbReference type="EMBL" id="OKL45796.1"/>
    </source>
</evidence>
<keyword evidence="5 8" id="KW-0812">Transmembrane</keyword>
<dbReference type="EMBL" id="LVVZ01000003">
    <property type="protein sequence ID" value="OKL45796.1"/>
    <property type="molecule type" value="Genomic_DNA"/>
</dbReference>
<feature type="transmembrane region" description="Helical" evidence="8">
    <location>
        <begin position="190"/>
        <end position="206"/>
    </location>
</feature>
<evidence type="ECO:0000256" key="5">
    <source>
        <dbReference type="ARBA" id="ARBA00022692"/>
    </source>
</evidence>
<sequence length="230" mass="24049">MVLEKLDFSEARKGFIEITPLAVGVGFYGLAFGLLAAQAGLSSLEVGFMGTFVFAGSAQIVAVERLMAGAGAAAAIIAGLALNLRLLLITASVSNVFSQRPLWQLVLGLHLTTDENWAMMLARQKRGGASGYWYLVGGGLALLLIWLVSTVAGVVVATSIPSPKALGLDFAFTAAFIAIARSLWRGPKDLLPWLCVVSVVVLGLYSGALSETWVLIIAALAGTTVAGVRR</sequence>
<evidence type="ECO:0000313" key="10">
    <source>
        <dbReference type="Proteomes" id="UP000185783"/>
    </source>
</evidence>
<feature type="transmembrane region" description="Helical" evidence="8">
    <location>
        <begin position="70"/>
        <end position="90"/>
    </location>
</feature>
<dbReference type="RefSeq" id="WP_036489743.1">
    <property type="nucleotide sequence ID" value="NZ_LVVZ01000003.1"/>
</dbReference>
<feature type="transmembrane region" description="Helical" evidence="8">
    <location>
        <begin position="166"/>
        <end position="183"/>
    </location>
</feature>
<feature type="transmembrane region" description="Helical" evidence="8">
    <location>
        <begin position="132"/>
        <end position="160"/>
    </location>
</feature>
<dbReference type="PANTHER" id="PTHR34979:SF1">
    <property type="entry name" value="INNER MEMBRANE PROTEIN YGAZ"/>
    <property type="match status" value="1"/>
</dbReference>
<dbReference type="AlphaFoldDB" id="A0A1U7JM19"/>
<name>A0A1U7JM19_9HYPH</name>
<dbReference type="GO" id="GO:0005886">
    <property type="term" value="C:plasma membrane"/>
    <property type="evidence" value="ECO:0007669"/>
    <property type="project" value="UniProtKB-SubCell"/>
</dbReference>
<dbReference type="Proteomes" id="UP000185783">
    <property type="component" value="Unassembled WGS sequence"/>
</dbReference>
<dbReference type="GO" id="GO:1903785">
    <property type="term" value="P:L-valine transmembrane transport"/>
    <property type="evidence" value="ECO:0007669"/>
    <property type="project" value="TreeGrafter"/>
</dbReference>
<keyword evidence="4" id="KW-1003">Cell membrane</keyword>
<feature type="transmembrane region" description="Helical" evidence="8">
    <location>
        <begin position="21"/>
        <end position="40"/>
    </location>
</feature>
<keyword evidence="7 8" id="KW-0472">Membrane</keyword>
<evidence type="ECO:0000256" key="6">
    <source>
        <dbReference type="ARBA" id="ARBA00022989"/>
    </source>
</evidence>
<proteinExistence type="inferred from homology"/>
<accession>A0A1U7JM19</accession>
<dbReference type="PANTHER" id="PTHR34979">
    <property type="entry name" value="INNER MEMBRANE PROTEIN YGAZ"/>
    <property type="match status" value="1"/>
</dbReference>
<evidence type="ECO:0000256" key="2">
    <source>
        <dbReference type="ARBA" id="ARBA00010735"/>
    </source>
</evidence>
<organism evidence="9 10">
    <name type="scientific">Pseudovibrio exalbescens</name>
    <dbReference type="NCBI Taxonomy" id="197461"/>
    <lineage>
        <taxon>Bacteria</taxon>
        <taxon>Pseudomonadati</taxon>
        <taxon>Pseudomonadota</taxon>
        <taxon>Alphaproteobacteria</taxon>
        <taxon>Hyphomicrobiales</taxon>
        <taxon>Stappiaceae</taxon>
        <taxon>Pseudovibrio</taxon>
    </lineage>
</organism>
<gene>
    <name evidence="9" type="ORF">A3843_01335</name>
</gene>
<keyword evidence="10" id="KW-1185">Reference proteome</keyword>
<keyword evidence="6 8" id="KW-1133">Transmembrane helix</keyword>
<dbReference type="STRING" id="197461.A3843_01335"/>
<evidence type="ECO:0000256" key="3">
    <source>
        <dbReference type="ARBA" id="ARBA00022448"/>
    </source>
</evidence>
<evidence type="ECO:0000256" key="7">
    <source>
        <dbReference type="ARBA" id="ARBA00023136"/>
    </source>
</evidence>
<feature type="transmembrane region" description="Helical" evidence="8">
    <location>
        <begin position="212"/>
        <end position="228"/>
    </location>
</feature>
<protein>
    <submittedName>
        <fullName evidence="9">AzlC family protein</fullName>
    </submittedName>
</protein>